<dbReference type="RefSeq" id="WP_144305839.1">
    <property type="nucleotide sequence ID" value="NZ_QMIF01000008.1"/>
</dbReference>
<accession>A0A6P1ZG13</accession>
<reference evidence="1 2" key="1">
    <citation type="submission" date="2018-06" db="EMBL/GenBank/DDBJ databases">
        <title>Complete genome of Desulfovibrio marinus P48SEP.</title>
        <authorList>
            <person name="Crispim J.S."/>
            <person name="Vidigal P.M.P."/>
            <person name="Silva L.C.F."/>
            <person name="Araujo L.C."/>
            <person name="Laguardia C.N."/>
            <person name="Dias R.S."/>
            <person name="Sousa M.P."/>
            <person name="Paula S.O."/>
            <person name="Silva C."/>
        </authorList>
    </citation>
    <scope>NUCLEOTIDE SEQUENCE [LARGE SCALE GENOMIC DNA]</scope>
    <source>
        <strain evidence="1 2">P48SEP</strain>
    </source>
</reference>
<sequence length="349" mass="39498">MARIIYGVMGDARGHVNRSLAVMQTLLERNPDHEFCFVGGGTVRDFADMGFRYEQFPMLETVLRDGRVAGWATLSNAMSILLRRGEHVARLMKIMEEFKADIAITDYEYFTPRAAKKIGIPAISLDHQHVLTHTQCIVPKEQRLNRISSDSVIRFLYSAAERFIVSSFYRPEALDSEITEVYPPILNKPVRALDAPELGDHVLVYVRGGSLERLTPVLDAVQRKVFVYGFEEQPSRGNVVFRKTSRSGFLEDLRTAAYVISNGGHNLISESLYLGKPVYAIPTGFFYEQFINAVYLERMGIGMYSVRMEDAAARIPEFEARQDVMRANIATHQFFGNDAIADRIESLIP</sequence>
<dbReference type="Pfam" id="PF13528">
    <property type="entry name" value="Glyco_trans_1_3"/>
    <property type="match status" value="1"/>
</dbReference>
<dbReference type="Proteomes" id="UP000434052">
    <property type="component" value="Unassembled WGS sequence"/>
</dbReference>
<comment type="caution">
    <text evidence="1">The sequence shown here is derived from an EMBL/GenBank/DDBJ whole genome shotgun (WGS) entry which is preliminary data.</text>
</comment>
<dbReference type="GO" id="GO:0016757">
    <property type="term" value="F:glycosyltransferase activity"/>
    <property type="evidence" value="ECO:0007669"/>
    <property type="project" value="TreeGrafter"/>
</dbReference>
<dbReference type="AlphaFoldDB" id="A0A6P1ZG13"/>
<dbReference type="Gene3D" id="3.40.50.2000">
    <property type="entry name" value="Glycogen Phosphorylase B"/>
    <property type="match status" value="2"/>
</dbReference>
<evidence type="ECO:0000313" key="2">
    <source>
        <dbReference type="Proteomes" id="UP000434052"/>
    </source>
</evidence>
<name>A0A6P1ZG13_9BACT</name>
<protein>
    <recommendedName>
        <fullName evidence="3">UDP:flavonoid glycosyltransferase YjiC, YdhE family</fullName>
    </recommendedName>
</protein>
<gene>
    <name evidence="1" type="ORF">DQK91_13195</name>
</gene>
<evidence type="ECO:0008006" key="3">
    <source>
        <dbReference type="Google" id="ProtNLM"/>
    </source>
</evidence>
<dbReference type="SUPFAM" id="SSF53756">
    <property type="entry name" value="UDP-Glycosyltransferase/glycogen phosphorylase"/>
    <property type="match status" value="1"/>
</dbReference>
<dbReference type="PANTHER" id="PTHR21015:SF22">
    <property type="entry name" value="GLYCOSYLTRANSFERASE"/>
    <property type="match status" value="1"/>
</dbReference>
<evidence type="ECO:0000313" key="1">
    <source>
        <dbReference type="EMBL" id="TVM33111.1"/>
    </source>
</evidence>
<dbReference type="OrthoDB" id="9793805at2"/>
<proteinExistence type="predicted"/>
<dbReference type="EMBL" id="QMIF01000008">
    <property type="protein sequence ID" value="TVM33111.1"/>
    <property type="molecule type" value="Genomic_DNA"/>
</dbReference>
<dbReference type="PANTHER" id="PTHR21015">
    <property type="entry name" value="UDP-N-ACETYLGLUCOSAMINE--N-ACETYLMURAMYL-(PENTAPEPTIDE) PYROPHOSPHORYL-UNDECAPRENOL N-ACETYLGLUCOSAMINE TRANSFERASE 1"/>
    <property type="match status" value="1"/>
</dbReference>
<organism evidence="1 2">
    <name type="scientific">Oceanidesulfovibrio marinus</name>
    <dbReference type="NCBI Taxonomy" id="370038"/>
    <lineage>
        <taxon>Bacteria</taxon>
        <taxon>Pseudomonadati</taxon>
        <taxon>Thermodesulfobacteriota</taxon>
        <taxon>Desulfovibrionia</taxon>
        <taxon>Desulfovibrionales</taxon>
        <taxon>Desulfovibrionaceae</taxon>
        <taxon>Oceanidesulfovibrio</taxon>
    </lineage>
</organism>